<dbReference type="InterPro" id="IPR014056">
    <property type="entry name" value="TypeIITA-like_toxin_pred"/>
</dbReference>
<feature type="region of interest" description="Disordered" evidence="1">
    <location>
        <begin position="90"/>
        <end position="130"/>
    </location>
</feature>
<organism evidence="2 3">
    <name type="scientific">Pseudomonas bubulae</name>
    <dbReference type="NCBI Taxonomy" id="2316085"/>
    <lineage>
        <taxon>Bacteria</taxon>
        <taxon>Pseudomonadati</taxon>
        <taxon>Pseudomonadota</taxon>
        <taxon>Gammaproteobacteria</taxon>
        <taxon>Pseudomonadales</taxon>
        <taxon>Pseudomonadaceae</taxon>
        <taxon>Pseudomonas</taxon>
    </lineage>
</organism>
<evidence type="ECO:0000256" key="1">
    <source>
        <dbReference type="SAM" id="MobiDB-lite"/>
    </source>
</evidence>
<reference evidence="3" key="1">
    <citation type="submission" date="2024-02" db="EMBL/GenBank/DDBJ databases">
        <title>Exploring bacterial hosts of class 1 integrons in salad vegetable microbiomes with epicPCR.</title>
        <authorList>
            <person name="Qi Q."/>
            <person name="Ghaly T.M."/>
            <person name="Gillings M.R."/>
            <person name="Tetu S.G."/>
        </authorList>
    </citation>
    <scope>NUCLEOTIDE SEQUENCE [LARGE SCALE GENOMIC DNA]</scope>
    <source>
        <strain evidence="3">S2-2023-2</strain>
    </source>
</reference>
<dbReference type="PANTHER" id="PTHR41791:SF1">
    <property type="entry name" value="SSL7039 PROTEIN"/>
    <property type="match status" value="1"/>
</dbReference>
<proteinExistence type="predicted"/>
<accession>A0ABZ2H4F3</accession>
<dbReference type="EMBL" id="CP146072">
    <property type="protein sequence ID" value="WWR36701.1"/>
    <property type="molecule type" value="Genomic_DNA"/>
</dbReference>
<evidence type="ECO:0000313" key="3">
    <source>
        <dbReference type="Proteomes" id="UP001369248"/>
    </source>
</evidence>
<feature type="compositionally biased region" description="Basic and acidic residues" evidence="1">
    <location>
        <begin position="106"/>
        <end position="124"/>
    </location>
</feature>
<dbReference type="Proteomes" id="UP001369248">
    <property type="component" value="Chromosome"/>
</dbReference>
<dbReference type="RefSeq" id="WP_306452835.1">
    <property type="nucleotide sequence ID" value="NZ_CP146072.1"/>
</dbReference>
<dbReference type="NCBIfam" id="TIGR02683">
    <property type="entry name" value="upstrm_HI1419"/>
    <property type="match status" value="1"/>
</dbReference>
<dbReference type="GeneID" id="89545017"/>
<gene>
    <name evidence="2" type="ORF">V6B39_17180</name>
</gene>
<name>A0ABZ2H4F3_9PSED</name>
<dbReference type="PANTHER" id="PTHR41791">
    <property type="entry name" value="SSL7039 PROTEIN"/>
    <property type="match status" value="1"/>
</dbReference>
<sequence length="130" mass="14775">MLEIRHYLSETGNDPYQQWLDHLKDRTAKARITVRVNRLSAGAFGDCKALCQGVWELRIDHGPGYRLYYARDGKKLVLLLLGVATSASNRPISKKPCAAGTSIRRGSHEQNQESRRIRYRDDPPGSRICH</sequence>
<keyword evidence="3" id="KW-1185">Reference proteome</keyword>
<protein>
    <submittedName>
        <fullName evidence="2">Type II toxin-antitoxin system RelE/ParE family toxin</fullName>
    </submittedName>
</protein>
<evidence type="ECO:0000313" key="2">
    <source>
        <dbReference type="EMBL" id="WWR36701.1"/>
    </source>
</evidence>